<comment type="function">
    <text evidence="4">May be involved in regulation of cell migration. May regulate cell-matrix interactions via its interaction with ITGB5 and modifying ITGB5 cytoplasmic tail interactions such as with FERMT2 and TLN1. May regulate ROCK1 kinase activity possibly involved in regulation of actin stress fiber formation.</text>
</comment>
<dbReference type="InterPro" id="IPR019749">
    <property type="entry name" value="Band_41_domain"/>
</dbReference>
<dbReference type="GO" id="GO:0008092">
    <property type="term" value="F:cytoskeletal protein binding"/>
    <property type="evidence" value="ECO:0007669"/>
    <property type="project" value="InterPro"/>
</dbReference>
<dbReference type="PANTHER" id="PTHR23280">
    <property type="entry name" value="4.1 G PROTEIN"/>
    <property type="match status" value="1"/>
</dbReference>
<dbReference type="Pfam" id="PF08736">
    <property type="entry name" value="FA"/>
    <property type="match status" value="1"/>
</dbReference>
<dbReference type="GO" id="GO:0005856">
    <property type="term" value="C:cytoskeleton"/>
    <property type="evidence" value="ECO:0007669"/>
    <property type="project" value="TreeGrafter"/>
</dbReference>
<keyword evidence="7" id="KW-0812">Transmembrane</keyword>
<dbReference type="CDD" id="cd14473">
    <property type="entry name" value="FERM_B-lobe"/>
    <property type="match status" value="1"/>
</dbReference>
<dbReference type="PANTHER" id="PTHR23280:SF5">
    <property type="entry name" value="FERM DOMAIN-CONTAINING PROTEIN 5"/>
    <property type="match status" value="1"/>
</dbReference>
<dbReference type="InterPro" id="IPR014352">
    <property type="entry name" value="FERM/acyl-CoA-bd_prot_sf"/>
</dbReference>
<dbReference type="InterPro" id="IPR011993">
    <property type="entry name" value="PH-like_dom_sf"/>
</dbReference>
<dbReference type="InterPro" id="IPR019748">
    <property type="entry name" value="FERM_central"/>
</dbReference>
<feature type="compositionally biased region" description="Basic and acidic residues" evidence="6">
    <location>
        <begin position="343"/>
        <end position="356"/>
    </location>
</feature>
<evidence type="ECO:0000259" key="8">
    <source>
        <dbReference type="PROSITE" id="PS50057"/>
    </source>
</evidence>
<feature type="domain" description="FERM" evidence="8">
    <location>
        <begin position="29"/>
        <end position="311"/>
    </location>
</feature>
<dbReference type="SMART" id="SM01196">
    <property type="entry name" value="FERM_C"/>
    <property type="match status" value="1"/>
</dbReference>
<dbReference type="FunFam" id="2.30.29.30:FF:000043">
    <property type="entry name" value="FERM domain-containing protein 5"/>
    <property type="match status" value="1"/>
</dbReference>
<dbReference type="PRINTS" id="PR00935">
    <property type="entry name" value="BAND41"/>
</dbReference>
<dbReference type="Gene3D" id="1.20.80.10">
    <property type="match status" value="1"/>
</dbReference>
<dbReference type="GO" id="GO:0031032">
    <property type="term" value="P:actomyosin structure organization"/>
    <property type="evidence" value="ECO:0007669"/>
    <property type="project" value="TreeGrafter"/>
</dbReference>
<keyword evidence="10" id="KW-1185">Reference proteome</keyword>
<dbReference type="PROSITE" id="PS50057">
    <property type="entry name" value="FERM_3"/>
    <property type="match status" value="1"/>
</dbReference>
<evidence type="ECO:0000256" key="3">
    <source>
        <dbReference type="ARBA" id="ARBA00022949"/>
    </source>
</evidence>
<dbReference type="FunFam" id="1.20.80.10:FF:000006">
    <property type="entry name" value="FERM domain-containing protein 5 isoform X1"/>
    <property type="match status" value="1"/>
</dbReference>
<reference evidence="9" key="2">
    <citation type="submission" date="2025-09" db="UniProtKB">
        <authorList>
            <consortium name="Ensembl"/>
        </authorList>
    </citation>
    <scope>IDENTIFICATION</scope>
</reference>
<dbReference type="Gene3D" id="2.30.29.30">
    <property type="entry name" value="Pleckstrin-homology domain (PH domain)/Phosphotyrosine-binding domain (PTB)"/>
    <property type="match status" value="1"/>
</dbReference>
<dbReference type="CDD" id="cd17102">
    <property type="entry name" value="FERM_F1_FRMD3"/>
    <property type="match status" value="1"/>
</dbReference>
<dbReference type="InterPro" id="IPR014847">
    <property type="entry name" value="FA"/>
</dbReference>
<evidence type="ECO:0000256" key="7">
    <source>
        <dbReference type="SAM" id="Phobius"/>
    </source>
</evidence>
<dbReference type="Pfam" id="PF09380">
    <property type="entry name" value="FERM_C"/>
    <property type="match status" value="1"/>
</dbReference>
<proteinExistence type="predicted"/>
<dbReference type="SUPFAM" id="SSF47031">
    <property type="entry name" value="Second domain of FERM"/>
    <property type="match status" value="1"/>
</dbReference>
<dbReference type="SMART" id="SM00295">
    <property type="entry name" value="B41"/>
    <property type="match status" value="1"/>
</dbReference>
<dbReference type="InterPro" id="IPR029071">
    <property type="entry name" value="Ubiquitin-like_domsf"/>
</dbReference>
<sequence length="543" mass="61360">QDLMFHSPVSGRALSSLLHSRFSLLTSVCDCPKYSINLLPLAERQLNRDAKGQYLFDLLCHHLNLLEKDYFGIRFVDPDKQRHWLEFTKSVVKQMRAQPPFTMCFRVKFYPTDPAALKEEITRYLVFLQIKRDLYHGRLLCKTSDAALLAAYILQAEIGDYDPGKHPEGYSSKFQFFPKHSEKLERKIAEIHKTELSGQTPATSELNFLRKAQTLETYGVDPHPCKDVSGNAAFLAFTPFGFVVLQGNKRVHFIKWNEVTKMKFEGKTFYLYVSQKEEKKIVLTYFAPTPEACKHLWKCGIENQAFYKLEKSSQVRTVSSSNLFFKGSRFRYSGRVAKEVMESSAKIKREPPEIHSAHSTPVRSASHGDAFAPPARGGRAESSERVAVIADEVYSPADSVLPTPVAEHSLELLLLARQLNGAPCSIEEEKESEAGTPTAAAAEELGGELRALCQGAGGLGGTQAEQVNKFVLSVLRLLLVTVGLLFVLLLLLIVLTESDLDTAFFRDIRQTPEFEQFHYQYFCPLRRWFACKIRSVVNLLIDT</sequence>
<dbReference type="PROSITE" id="PS00660">
    <property type="entry name" value="FERM_1"/>
    <property type="match status" value="1"/>
</dbReference>
<evidence type="ECO:0000256" key="5">
    <source>
        <dbReference type="ARBA" id="ARBA00067909"/>
    </source>
</evidence>
<dbReference type="InterPro" id="IPR000798">
    <property type="entry name" value="Ez/rad/moesin-like"/>
</dbReference>
<dbReference type="SUPFAM" id="SSF54236">
    <property type="entry name" value="Ubiquitin-like"/>
    <property type="match status" value="1"/>
</dbReference>
<organism evidence="9 10">
    <name type="scientific">Dromaius novaehollandiae</name>
    <name type="common">Emu</name>
    <dbReference type="NCBI Taxonomy" id="8790"/>
    <lineage>
        <taxon>Eukaryota</taxon>
        <taxon>Metazoa</taxon>
        <taxon>Chordata</taxon>
        <taxon>Craniata</taxon>
        <taxon>Vertebrata</taxon>
        <taxon>Euteleostomi</taxon>
        <taxon>Archelosauria</taxon>
        <taxon>Archosauria</taxon>
        <taxon>Dinosauria</taxon>
        <taxon>Saurischia</taxon>
        <taxon>Theropoda</taxon>
        <taxon>Coelurosauria</taxon>
        <taxon>Aves</taxon>
        <taxon>Palaeognathae</taxon>
        <taxon>Casuariiformes</taxon>
        <taxon>Dromaiidae</taxon>
        <taxon>Dromaius</taxon>
    </lineage>
</organism>
<keyword evidence="7" id="KW-1133">Transmembrane helix</keyword>
<dbReference type="InterPro" id="IPR035963">
    <property type="entry name" value="FERM_2"/>
</dbReference>
<evidence type="ECO:0000313" key="9">
    <source>
        <dbReference type="Ensembl" id="ENSDNVP00000011071.1"/>
    </source>
</evidence>
<dbReference type="Pfam" id="PF00373">
    <property type="entry name" value="FERM_M"/>
    <property type="match status" value="1"/>
</dbReference>
<dbReference type="FunFam" id="3.10.20.90:FF:000458">
    <property type="entry name" value="Erythrocyte membrane protein band 4.1a"/>
    <property type="match status" value="1"/>
</dbReference>
<dbReference type="SMART" id="SM01195">
    <property type="entry name" value="FA"/>
    <property type="match status" value="1"/>
</dbReference>
<dbReference type="Pfam" id="PF09379">
    <property type="entry name" value="FERM_N"/>
    <property type="match status" value="1"/>
</dbReference>
<protein>
    <recommendedName>
        <fullName evidence="5">FERM domain-containing protein 5</fullName>
    </recommendedName>
</protein>
<dbReference type="PRINTS" id="PR00661">
    <property type="entry name" value="ERMFAMILY"/>
</dbReference>
<dbReference type="CDD" id="cd13192">
    <property type="entry name" value="FERM_C_FRMD3_FRMD5"/>
    <property type="match status" value="1"/>
</dbReference>
<keyword evidence="3" id="KW-0965">Cell junction</keyword>
<evidence type="ECO:0000256" key="4">
    <source>
        <dbReference type="ARBA" id="ARBA00054411"/>
    </source>
</evidence>
<dbReference type="SUPFAM" id="SSF50729">
    <property type="entry name" value="PH domain-like"/>
    <property type="match status" value="1"/>
</dbReference>
<dbReference type="AlphaFoldDB" id="A0A8C4JPF2"/>
<comment type="subcellular location">
    <subcellularLocation>
        <location evidence="1">Cell junction</location>
        <location evidence="1">Adherens junction</location>
    </subcellularLocation>
</comment>
<dbReference type="GO" id="GO:0005912">
    <property type="term" value="C:adherens junction"/>
    <property type="evidence" value="ECO:0007669"/>
    <property type="project" value="UniProtKB-SubCell"/>
</dbReference>
<evidence type="ECO:0000256" key="2">
    <source>
        <dbReference type="ARBA" id="ARBA00022553"/>
    </source>
</evidence>
<feature type="transmembrane region" description="Helical" evidence="7">
    <location>
        <begin position="474"/>
        <end position="496"/>
    </location>
</feature>
<dbReference type="Ensembl" id="ENSDNVT00000013345.1">
    <property type="protein sequence ID" value="ENSDNVP00000011071.1"/>
    <property type="gene ID" value="ENSDNVG00000007766.1"/>
</dbReference>
<dbReference type="InterPro" id="IPR018980">
    <property type="entry name" value="FERM_PH-like_C"/>
</dbReference>
<evidence type="ECO:0000256" key="6">
    <source>
        <dbReference type="SAM" id="MobiDB-lite"/>
    </source>
</evidence>
<feature type="region of interest" description="Disordered" evidence="6">
    <location>
        <begin position="343"/>
        <end position="377"/>
    </location>
</feature>
<keyword evidence="2" id="KW-0597">Phosphoprotein</keyword>
<dbReference type="Gene3D" id="3.10.20.90">
    <property type="entry name" value="Phosphatidylinositol 3-kinase Catalytic Subunit, Chain A, domain 1"/>
    <property type="match status" value="1"/>
</dbReference>
<accession>A0A8C4JPF2</accession>
<name>A0A8C4JPF2_DRONO</name>
<dbReference type="InterPro" id="IPR000299">
    <property type="entry name" value="FERM_domain"/>
</dbReference>
<evidence type="ECO:0000313" key="10">
    <source>
        <dbReference type="Proteomes" id="UP000694423"/>
    </source>
</evidence>
<dbReference type="InterPro" id="IPR018979">
    <property type="entry name" value="FERM_N"/>
</dbReference>
<keyword evidence="7" id="KW-0472">Membrane</keyword>
<reference evidence="9" key="1">
    <citation type="submission" date="2025-08" db="UniProtKB">
        <authorList>
            <consortium name="Ensembl"/>
        </authorList>
    </citation>
    <scope>IDENTIFICATION</scope>
</reference>
<evidence type="ECO:0000256" key="1">
    <source>
        <dbReference type="ARBA" id="ARBA00004536"/>
    </source>
</evidence>
<dbReference type="InterPro" id="IPR019747">
    <property type="entry name" value="FERM_CS"/>
</dbReference>
<dbReference type="Proteomes" id="UP000694423">
    <property type="component" value="Unplaced"/>
</dbReference>